<dbReference type="InterPro" id="IPR050768">
    <property type="entry name" value="UPF0353/GerABKA_families"/>
</dbReference>
<dbReference type="PANTHER" id="PTHR22550">
    <property type="entry name" value="SPORE GERMINATION PROTEIN"/>
    <property type="match status" value="1"/>
</dbReference>
<dbReference type="PROSITE" id="PS50234">
    <property type="entry name" value="VWFA"/>
    <property type="match status" value="1"/>
</dbReference>
<feature type="transmembrane region" description="Helical" evidence="5">
    <location>
        <begin position="6"/>
        <end position="25"/>
    </location>
</feature>
<dbReference type="SMART" id="SM00327">
    <property type="entry name" value="VWA"/>
    <property type="match status" value="1"/>
</dbReference>
<comment type="caution">
    <text evidence="7">The sequence shown here is derived from an EMBL/GenBank/DDBJ whole genome shotgun (WGS) entry which is preliminary data.</text>
</comment>
<reference evidence="7 8" key="1">
    <citation type="submission" date="2015-10" db="EMBL/GenBank/DDBJ databases">
        <authorList>
            <person name="Gilbert D.G."/>
        </authorList>
    </citation>
    <scope>NUCLEOTIDE SEQUENCE [LARGE SCALE GENOMIC DNA]</scope>
    <source>
        <strain evidence="7 8">NRRL B-16712</strain>
    </source>
</reference>
<dbReference type="AlphaFoldDB" id="A0A0X3V9C5"/>
<evidence type="ECO:0000256" key="2">
    <source>
        <dbReference type="ARBA" id="ARBA00022692"/>
    </source>
</evidence>
<dbReference type="Gene3D" id="3.40.50.410">
    <property type="entry name" value="von Willebrand factor, type A domain"/>
    <property type="match status" value="1"/>
</dbReference>
<dbReference type="OrthoDB" id="8882959at2"/>
<evidence type="ECO:0000256" key="5">
    <source>
        <dbReference type="SAM" id="Phobius"/>
    </source>
</evidence>
<evidence type="ECO:0000313" key="7">
    <source>
        <dbReference type="EMBL" id="KUL41174.1"/>
    </source>
</evidence>
<evidence type="ECO:0000259" key="6">
    <source>
        <dbReference type="PROSITE" id="PS50234"/>
    </source>
</evidence>
<protein>
    <recommendedName>
        <fullName evidence="6">VWFA domain-containing protein</fullName>
    </recommendedName>
</protein>
<evidence type="ECO:0000256" key="3">
    <source>
        <dbReference type="ARBA" id="ARBA00022989"/>
    </source>
</evidence>
<keyword evidence="8" id="KW-1185">Reference proteome</keyword>
<dbReference type="Pfam" id="PF13519">
    <property type="entry name" value="VWA_2"/>
    <property type="match status" value="1"/>
</dbReference>
<proteinExistence type="predicted"/>
<keyword evidence="1" id="KW-1003">Cell membrane</keyword>
<dbReference type="EMBL" id="LLZH01000017">
    <property type="protein sequence ID" value="KUL41174.1"/>
    <property type="molecule type" value="Genomic_DNA"/>
</dbReference>
<keyword evidence="4 5" id="KW-0472">Membrane</keyword>
<gene>
    <name evidence="7" type="ORF">ADL15_05395</name>
</gene>
<evidence type="ECO:0000256" key="4">
    <source>
        <dbReference type="ARBA" id="ARBA00023136"/>
    </source>
</evidence>
<keyword evidence="2 5" id="KW-0812">Transmembrane</keyword>
<organism evidence="7 8">
    <name type="scientific">Actinoplanes awajinensis subsp. mycoplanecinus</name>
    <dbReference type="NCBI Taxonomy" id="135947"/>
    <lineage>
        <taxon>Bacteria</taxon>
        <taxon>Bacillati</taxon>
        <taxon>Actinomycetota</taxon>
        <taxon>Actinomycetes</taxon>
        <taxon>Micromonosporales</taxon>
        <taxon>Micromonosporaceae</taxon>
        <taxon>Actinoplanes</taxon>
    </lineage>
</organism>
<keyword evidence="3 5" id="KW-1133">Transmembrane helix</keyword>
<name>A0A0X3V9C5_9ACTN</name>
<sequence>MIRFLAPWWLLTLLPVFLVAGAYVWRQLHKRQYAMRFTNVDLLRSLAPKGLGWRRHVSAAAFLLMMTALAFSTARPSVDTEQPLERATVMLAIDVSLSMQADDVAPTRIEAAQEAAKAFVSELPPTYNLGLVSFAKSANVLVAPTKDRSEVLAGIDSLTLAEATATGEAVFTSLDAVRSVPSDGADGAPPARIVLLSDGYRTSGRSIEDAATAAAGANVPVSTIAFGTDTGVVDIRGQLQRVPVDRLSLQELADRTQGHFYEAASVSELKQVYEDMGSSIGHRTEPREVTQWYAMTALLLALIGAAASLLWSSRLP</sequence>
<dbReference type="InterPro" id="IPR036465">
    <property type="entry name" value="vWFA_dom_sf"/>
</dbReference>
<evidence type="ECO:0000313" key="8">
    <source>
        <dbReference type="Proteomes" id="UP000053244"/>
    </source>
</evidence>
<feature type="transmembrane region" description="Helical" evidence="5">
    <location>
        <begin position="292"/>
        <end position="311"/>
    </location>
</feature>
<dbReference type="SUPFAM" id="SSF53300">
    <property type="entry name" value="vWA-like"/>
    <property type="match status" value="1"/>
</dbReference>
<dbReference type="Proteomes" id="UP000053244">
    <property type="component" value="Unassembled WGS sequence"/>
</dbReference>
<dbReference type="PANTHER" id="PTHR22550:SF5">
    <property type="entry name" value="LEUCINE ZIPPER PROTEIN 4"/>
    <property type="match status" value="1"/>
</dbReference>
<dbReference type="InterPro" id="IPR002035">
    <property type="entry name" value="VWF_A"/>
</dbReference>
<dbReference type="RefSeq" id="WP_067685490.1">
    <property type="nucleotide sequence ID" value="NZ_LLZH01000017.1"/>
</dbReference>
<evidence type="ECO:0000256" key="1">
    <source>
        <dbReference type="ARBA" id="ARBA00022475"/>
    </source>
</evidence>
<accession>A0A0X3V9C5</accession>
<feature type="domain" description="VWFA" evidence="6">
    <location>
        <begin position="88"/>
        <end position="276"/>
    </location>
</feature>